<sequence>MRSTNILFALTAIALLACSASLFAEEKEQPKEPETPVEAVEAAAEAFEEEVTKGIENIVDAEKHNLEHGAEGHEENPNDLSHNDAAPGLQNPEALSFDLATFNFFIFLGLAALLTIFAWKPIVAALDSREAAMDGKLAEAQAMFAAAEAKLAEYNQKLADAQQEIQKSREQILKEAEEKRQQILADAQAAGNAERKRAQQEIEAAKSQAISDLTKQSVNLAIDLAGKITRQKLTPEDHQTLINDTLAQLPSSN</sequence>
<keyword evidence="15" id="KW-0732">Signal</keyword>
<evidence type="ECO:0000256" key="11">
    <source>
        <dbReference type="ARBA" id="ARBA00025614"/>
    </source>
</evidence>
<evidence type="ECO:0000256" key="10">
    <source>
        <dbReference type="ARBA" id="ARBA00025198"/>
    </source>
</evidence>
<keyword evidence="7 13" id="KW-0406">Ion transport</keyword>
<evidence type="ECO:0000256" key="9">
    <source>
        <dbReference type="ARBA" id="ARBA00023310"/>
    </source>
</evidence>
<reference evidence="16 17" key="1">
    <citation type="submission" date="2018-02" db="EMBL/GenBank/DDBJ databases">
        <title>Comparative genomes isolates from brazilian mangrove.</title>
        <authorList>
            <person name="Araujo J.E."/>
            <person name="Taketani R.G."/>
            <person name="Silva M.C.P."/>
            <person name="Loureco M.V."/>
            <person name="Andreote F.D."/>
        </authorList>
    </citation>
    <scope>NUCLEOTIDE SEQUENCE [LARGE SCALE GENOMIC DNA]</scope>
    <source>
        <strain evidence="16 17">Nap-Phe MGV</strain>
    </source>
</reference>
<dbReference type="InterPro" id="IPR002146">
    <property type="entry name" value="ATP_synth_b/b'su_bac/chlpt"/>
</dbReference>
<keyword evidence="4 13" id="KW-0812">Transmembrane</keyword>
<evidence type="ECO:0000256" key="8">
    <source>
        <dbReference type="ARBA" id="ARBA00023136"/>
    </source>
</evidence>
<evidence type="ECO:0000256" key="7">
    <source>
        <dbReference type="ARBA" id="ARBA00023065"/>
    </source>
</evidence>
<evidence type="ECO:0000256" key="14">
    <source>
        <dbReference type="SAM" id="Coils"/>
    </source>
</evidence>
<dbReference type="PANTHER" id="PTHR33445">
    <property type="entry name" value="ATP SYNTHASE SUBUNIT B', CHLOROPLASTIC"/>
    <property type="match status" value="1"/>
</dbReference>
<evidence type="ECO:0000256" key="6">
    <source>
        <dbReference type="ARBA" id="ARBA00022989"/>
    </source>
</evidence>
<comment type="similarity">
    <text evidence="1 13">Belongs to the ATPase B chain family.</text>
</comment>
<comment type="function">
    <text evidence="11">Component of the F(0) channel, it forms part of the peripheral stalk, linking F(1) to F(0). The b'-subunit is a diverged and duplicated form of b found in plants and photosynthetic bacteria.</text>
</comment>
<dbReference type="InterPro" id="IPR050059">
    <property type="entry name" value="ATP_synthase_B_chain"/>
</dbReference>
<keyword evidence="8 13" id="KW-0472">Membrane</keyword>
<dbReference type="EMBL" id="PUHZ01000024">
    <property type="protein sequence ID" value="PQO42935.1"/>
    <property type="molecule type" value="Genomic_DNA"/>
</dbReference>
<gene>
    <name evidence="13" type="primary">atpF</name>
    <name evidence="16" type="ORF">C5Y93_24750</name>
</gene>
<feature type="chain" id="PRO_5015560494" description="ATP synthase subunit b" evidence="15">
    <location>
        <begin position="25"/>
        <end position="253"/>
    </location>
</feature>
<dbReference type="Pfam" id="PF00430">
    <property type="entry name" value="ATP-synt_B"/>
    <property type="match status" value="1"/>
</dbReference>
<evidence type="ECO:0000313" key="17">
    <source>
        <dbReference type="Proteomes" id="UP000237819"/>
    </source>
</evidence>
<comment type="caution">
    <text evidence="16">The sequence shown here is derived from an EMBL/GenBank/DDBJ whole genome shotgun (WGS) entry which is preliminary data.</text>
</comment>
<dbReference type="PANTHER" id="PTHR33445:SF1">
    <property type="entry name" value="ATP SYNTHASE SUBUNIT B"/>
    <property type="match status" value="1"/>
</dbReference>
<dbReference type="PROSITE" id="PS51257">
    <property type="entry name" value="PROKAR_LIPOPROTEIN"/>
    <property type="match status" value="1"/>
</dbReference>
<keyword evidence="13" id="KW-1003">Cell membrane</keyword>
<organism evidence="16 17">
    <name type="scientific">Blastopirellula marina</name>
    <dbReference type="NCBI Taxonomy" id="124"/>
    <lineage>
        <taxon>Bacteria</taxon>
        <taxon>Pseudomonadati</taxon>
        <taxon>Planctomycetota</taxon>
        <taxon>Planctomycetia</taxon>
        <taxon>Pirellulales</taxon>
        <taxon>Pirellulaceae</taxon>
        <taxon>Blastopirellula</taxon>
    </lineage>
</organism>
<keyword evidence="9 13" id="KW-0066">ATP synthesis</keyword>
<keyword evidence="2 13" id="KW-0813">Transport</keyword>
<evidence type="ECO:0000256" key="3">
    <source>
        <dbReference type="ARBA" id="ARBA00022547"/>
    </source>
</evidence>
<keyword evidence="5 13" id="KW-0375">Hydrogen ion transport</keyword>
<accession>A0A2S8GEQ1</accession>
<dbReference type="RefSeq" id="WP_105338147.1">
    <property type="nucleotide sequence ID" value="NZ_PUHZ01000024.1"/>
</dbReference>
<dbReference type="Proteomes" id="UP000237819">
    <property type="component" value="Unassembled WGS sequence"/>
</dbReference>
<evidence type="ECO:0000256" key="15">
    <source>
        <dbReference type="SAM" id="SignalP"/>
    </source>
</evidence>
<comment type="function">
    <text evidence="10 13">F(1)F(0) ATP synthase produces ATP from ADP in the presence of a proton or sodium gradient. F-type ATPases consist of two structural domains, F(1) containing the extramembraneous catalytic core and F(0) containing the membrane proton channel, linked together by a central stalk and a peripheral stalk. During catalysis, ATP synthesis in the catalytic domain of F(1) is coupled via a rotary mechanism of the central stalk subunits to proton translocation.</text>
</comment>
<feature type="transmembrane region" description="Helical" evidence="13">
    <location>
        <begin position="99"/>
        <end position="119"/>
    </location>
</feature>
<feature type="coiled-coil region" evidence="14">
    <location>
        <begin position="137"/>
        <end position="208"/>
    </location>
</feature>
<dbReference type="GO" id="GO:0012505">
    <property type="term" value="C:endomembrane system"/>
    <property type="evidence" value="ECO:0007669"/>
    <property type="project" value="UniProtKB-SubCell"/>
</dbReference>
<feature type="signal peptide" evidence="15">
    <location>
        <begin position="1"/>
        <end position="24"/>
    </location>
</feature>
<dbReference type="CDD" id="cd06503">
    <property type="entry name" value="ATP-synt_Fo_b"/>
    <property type="match status" value="1"/>
</dbReference>
<evidence type="ECO:0000256" key="5">
    <source>
        <dbReference type="ARBA" id="ARBA00022781"/>
    </source>
</evidence>
<comment type="subunit">
    <text evidence="13">F-type ATPases have 2 components, F(1) - the catalytic core - and F(0) - the membrane proton channel. F(1) has five subunits: alpha(3), beta(3), gamma(1), delta(1), epsilon(1). F(0) has three main subunits: a(1), b(2) and c(10-14). The alpha and beta chains form an alternating ring which encloses part of the gamma chain. F(1) is attached to F(0) by a central stalk formed by the gamma and epsilon chains, while a peripheral stalk is formed by the delta and b chains.</text>
</comment>
<name>A0A2S8GEQ1_9BACT</name>
<proteinExistence type="inferred from homology"/>
<protein>
    <recommendedName>
        <fullName evidence="13">ATP synthase subunit b</fullName>
    </recommendedName>
    <alternativeName>
        <fullName evidence="13">ATP synthase F(0) sector subunit b</fullName>
    </alternativeName>
    <alternativeName>
        <fullName evidence="13">ATPase subunit I</fullName>
    </alternativeName>
    <alternativeName>
        <fullName evidence="13">F-type ATPase subunit b</fullName>
        <shortName evidence="13">F-ATPase subunit b</shortName>
    </alternativeName>
</protein>
<evidence type="ECO:0000256" key="12">
    <source>
        <dbReference type="ARBA" id="ARBA00037847"/>
    </source>
</evidence>
<evidence type="ECO:0000313" key="16">
    <source>
        <dbReference type="EMBL" id="PQO42935.1"/>
    </source>
</evidence>
<dbReference type="OrthoDB" id="274361at2"/>
<evidence type="ECO:0000256" key="4">
    <source>
        <dbReference type="ARBA" id="ARBA00022692"/>
    </source>
</evidence>
<dbReference type="GO" id="GO:0045259">
    <property type="term" value="C:proton-transporting ATP synthase complex"/>
    <property type="evidence" value="ECO:0007669"/>
    <property type="project" value="UniProtKB-KW"/>
</dbReference>
<dbReference type="HAMAP" id="MF_01398">
    <property type="entry name" value="ATP_synth_b_bprime"/>
    <property type="match status" value="1"/>
</dbReference>
<keyword evidence="3 13" id="KW-0138">CF(0)</keyword>
<evidence type="ECO:0000256" key="1">
    <source>
        <dbReference type="ARBA" id="ARBA00005513"/>
    </source>
</evidence>
<dbReference type="GO" id="GO:0046933">
    <property type="term" value="F:proton-transporting ATP synthase activity, rotational mechanism"/>
    <property type="evidence" value="ECO:0007669"/>
    <property type="project" value="UniProtKB-UniRule"/>
</dbReference>
<evidence type="ECO:0000256" key="13">
    <source>
        <dbReference type="HAMAP-Rule" id="MF_01398"/>
    </source>
</evidence>
<dbReference type="AlphaFoldDB" id="A0A2S8GEQ1"/>
<keyword evidence="14" id="KW-0175">Coiled coil</keyword>
<keyword evidence="6 13" id="KW-1133">Transmembrane helix</keyword>
<evidence type="ECO:0000256" key="2">
    <source>
        <dbReference type="ARBA" id="ARBA00022448"/>
    </source>
</evidence>
<comment type="subcellular location">
    <subcellularLocation>
        <location evidence="13">Cell membrane</location>
        <topology evidence="13">Single-pass membrane protein</topology>
    </subcellularLocation>
    <subcellularLocation>
        <location evidence="12">Endomembrane system</location>
        <topology evidence="12">Single-pass membrane protein</topology>
    </subcellularLocation>
</comment>
<dbReference type="GO" id="GO:0046961">
    <property type="term" value="F:proton-transporting ATPase activity, rotational mechanism"/>
    <property type="evidence" value="ECO:0007669"/>
    <property type="project" value="TreeGrafter"/>
</dbReference>
<dbReference type="GO" id="GO:0005886">
    <property type="term" value="C:plasma membrane"/>
    <property type="evidence" value="ECO:0007669"/>
    <property type="project" value="UniProtKB-SubCell"/>
</dbReference>